<keyword evidence="1" id="KW-0805">Transcription regulation</keyword>
<dbReference type="InterPro" id="IPR036271">
    <property type="entry name" value="Tet_transcr_reg_TetR-rel_C_sf"/>
</dbReference>
<organism evidence="7 8">
    <name type="scientific">Streptomyces pacificus</name>
    <dbReference type="NCBI Taxonomy" id="2705029"/>
    <lineage>
        <taxon>Bacteria</taxon>
        <taxon>Bacillati</taxon>
        <taxon>Actinomycetota</taxon>
        <taxon>Actinomycetes</taxon>
        <taxon>Kitasatosporales</taxon>
        <taxon>Streptomycetaceae</taxon>
        <taxon>Streptomyces</taxon>
    </lineage>
</organism>
<dbReference type="InterPro" id="IPR011075">
    <property type="entry name" value="TetR_C"/>
</dbReference>
<dbReference type="InterPro" id="IPR001647">
    <property type="entry name" value="HTH_TetR"/>
</dbReference>
<dbReference type="SUPFAM" id="SSF48498">
    <property type="entry name" value="Tetracyclin repressor-like, C-terminal domain"/>
    <property type="match status" value="1"/>
</dbReference>
<evidence type="ECO:0000313" key="8">
    <source>
        <dbReference type="Proteomes" id="UP000484988"/>
    </source>
</evidence>
<dbReference type="Gene3D" id="1.10.357.10">
    <property type="entry name" value="Tetracycline Repressor, domain 2"/>
    <property type="match status" value="1"/>
</dbReference>
<dbReference type="Gene3D" id="1.10.10.60">
    <property type="entry name" value="Homeodomain-like"/>
    <property type="match status" value="1"/>
</dbReference>
<gene>
    <name evidence="7" type="ORF">SCWH03_43130</name>
</gene>
<dbReference type="RefSeq" id="WP_173265774.1">
    <property type="nucleotide sequence ID" value="NZ_BLLG01000014.1"/>
</dbReference>
<dbReference type="EMBL" id="BLLG01000014">
    <property type="protein sequence ID" value="GFH38073.1"/>
    <property type="molecule type" value="Genomic_DNA"/>
</dbReference>
<dbReference type="PANTHER" id="PTHR47506:SF1">
    <property type="entry name" value="HTH-TYPE TRANSCRIPTIONAL REGULATOR YJDC"/>
    <property type="match status" value="1"/>
</dbReference>
<evidence type="ECO:0000259" key="6">
    <source>
        <dbReference type="PROSITE" id="PS50977"/>
    </source>
</evidence>
<evidence type="ECO:0000256" key="5">
    <source>
        <dbReference type="SAM" id="MobiDB-lite"/>
    </source>
</evidence>
<comment type="caution">
    <text evidence="7">The sequence shown here is derived from an EMBL/GenBank/DDBJ whole genome shotgun (WGS) entry which is preliminary data.</text>
</comment>
<dbReference type="PANTHER" id="PTHR47506">
    <property type="entry name" value="TRANSCRIPTIONAL REGULATORY PROTEIN"/>
    <property type="match status" value="1"/>
</dbReference>
<reference evidence="7 8" key="1">
    <citation type="submission" date="2020-02" db="EMBL/GenBank/DDBJ databases">
        <title>Whole Genome Shotgun Sequence of Streptomyces sp. strain CWH03.</title>
        <authorList>
            <person name="Dohra H."/>
            <person name="Kodani S."/>
            <person name="Yamamura H."/>
        </authorList>
    </citation>
    <scope>NUCLEOTIDE SEQUENCE [LARGE SCALE GENOMIC DNA]</scope>
    <source>
        <strain evidence="7 8">CWH03</strain>
    </source>
</reference>
<keyword evidence="3" id="KW-0804">Transcription</keyword>
<dbReference type="Pfam" id="PF16925">
    <property type="entry name" value="TetR_C_13"/>
    <property type="match status" value="1"/>
</dbReference>
<feature type="compositionally biased region" description="Low complexity" evidence="5">
    <location>
        <begin position="228"/>
        <end position="237"/>
    </location>
</feature>
<dbReference type="PROSITE" id="PS50977">
    <property type="entry name" value="HTH_TETR_2"/>
    <property type="match status" value="1"/>
</dbReference>
<keyword evidence="8" id="KW-1185">Reference proteome</keyword>
<evidence type="ECO:0000256" key="2">
    <source>
        <dbReference type="ARBA" id="ARBA00023125"/>
    </source>
</evidence>
<dbReference type="InterPro" id="IPR009057">
    <property type="entry name" value="Homeodomain-like_sf"/>
</dbReference>
<feature type="region of interest" description="Disordered" evidence="5">
    <location>
        <begin position="208"/>
        <end position="237"/>
    </location>
</feature>
<evidence type="ECO:0000256" key="4">
    <source>
        <dbReference type="PROSITE-ProRule" id="PRU00335"/>
    </source>
</evidence>
<dbReference type="Proteomes" id="UP000484988">
    <property type="component" value="Unassembled WGS sequence"/>
</dbReference>
<evidence type="ECO:0000313" key="7">
    <source>
        <dbReference type="EMBL" id="GFH38073.1"/>
    </source>
</evidence>
<keyword evidence="2 4" id="KW-0238">DNA-binding</keyword>
<dbReference type="Pfam" id="PF00440">
    <property type="entry name" value="TetR_N"/>
    <property type="match status" value="1"/>
</dbReference>
<evidence type="ECO:0000256" key="3">
    <source>
        <dbReference type="ARBA" id="ARBA00023163"/>
    </source>
</evidence>
<feature type="domain" description="HTH tetR-type" evidence="6">
    <location>
        <begin position="18"/>
        <end position="78"/>
    </location>
</feature>
<dbReference type="GO" id="GO:0003677">
    <property type="term" value="F:DNA binding"/>
    <property type="evidence" value="ECO:0007669"/>
    <property type="project" value="UniProtKB-UniRule"/>
</dbReference>
<protein>
    <submittedName>
        <fullName evidence="7">TetR/AcrR family transcriptional regulator</fullName>
    </submittedName>
</protein>
<sequence length="237" mass="24738">MQDDRKPGPTPRRGRPRSFDLDAATASALSAFWTRGYEATTVEDLVRATGLAPSSLYAAFGSKHGVLEAALARYDRDREDLLAPLERGEAGLEDLRLFFASVRADLTEAGAPGCFMVNTATEVAPRDKRIAAHANRHRERVRDGIAAALTRAAALGELAPAGAEETLGRARVVQAALFGVQVAARAGATGEALATLGALESQVGLWAQPAEAPEGEGRRGTARRKAAAKGGAEAPGA</sequence>
<feature type="DNA-binding region" description="H-T-H motif" evidence="4">
    <location>
        <begin position="41"/>
        <end position="60"/>
    </location>
</feature>
<name>A0A6A0B052_9ACTN</name>
<dbReference type="SUPFAM" id="SSF46689">
    <property type="entry name" value="Homeodomain-like"/>
    <property type="match status" value="1"/>
</dbReference>
<dbReference type="AlphaFoldDB" id="A0A6A0B052"/>
<proteinExistence type="predicted"/>
<evidence type="ECO:0000256" key="1">
    <source>
        <dbReference type="ARBA" id="ARBA00023015"/>
    </source>
</evidence>
<accession>A0A6A0B052</accession>